<evidence type="ECO:0000313" key="11">
    <source>
        <dbReference type="Proteomes" id="UP000095210"/>
    </source>
</evidence>
<dbReference type="InterPro" id="IPR000326">
    <property type="entry name" value="PAP2/HPO"/>
</dbReference>
<keyword evidence="2" id="KW-1003">Cell membrane</keyword>
<dbReference type="AlphaFoldDB" id="A0AAC9MY10"/>
<evidence type="ECO:0000256" key="1">
    <source>
        <dbReference type="ARBA" id="ARBA00004651"/>
    </source>
</evidence>
<feature type="transmembrane region" description="Helical" evidence="8">
    <location>
        <begin position="183"/>
        <end position="201"/>
    </location>
</feature>
<dbReference type="PANTHER" id="PTHR14969:SF62">
    <property type="entry name" value="DECAPRENYLPHOSPHORYL-5-PHOSPHORIBOSE PHOSPHATASE RV3807C-RELATED"/>
    <property type="match status" value="1"/>
</dbReference>
<feature type="transmembrane region" description="Helical" evidence="8">
    <location>
        <begin position="81"/>
        <end position="102"/>
    </location>
</feature>
<reference evidence="11" key="1">
    <citation type="submission" date="2016-03" db="EMBL/GenBank/DDBJ databases">
        <title>Complete genome sequence of the type strain Actinoalloteichus hymeniacidonis DSM 45092.</title>
        <authorList>
            <person name="Schaffert L."/>
            <person name="Albersmeier A."/>
            <person name="Winkler A."/>
            <person name="Kalinowski J."/>
            <person name="Zotchev S."/>
            <person name="Ruckert C."/>
        </authorList>
    </citation>
    <scope>NUCLEOTIDE SEQUENCE [LARGE SCALE GENOMIC DNA]</scope>
    <source>
        <strain evidence="11">HPA177(T) (DSM 45092(T))</strain>
    </source>
</reference>
<evidence type="ECO:0000256" key="7">
    <source>
        <dbReference type="SAM" id="MobiDB-lite"/>
    </source>
</evidence>
<protein>
    <submittedName>
        <fullName evidence="10">PAP2 superfamily protein</fullName>
    </submittedName>
</protein>
<name>A0AAC9MY10_9PSEU</name>
<keyword evidence="11" id="KW-1185">Reference proteome</keyword>
<dbReference type="SUPFAM" id="SSF48317">
    <property type="entry name" value="Acid phosphatase/Vanadium-dependent haloperoxidase"/>
    <property type="match status" value="1"/>
</dbReference>
<accession>A0AAC9MY10</accession>
<dbReference type="Gene3D" id="1.20.144.10">
    <property type="entry name" value="Phosphatidic acid phosphatase type 2/haloperoxidase"/>
    <property type="match status" value="1"/>
</dbReference>
<dbReference type="PANTHER" id="PTHR14969">
    <property type="entry name" value="SPHINGOSINE-1-PHOSPHATE PHOSPHOHYDROLASE"/>
    <property type="match status" value="1"/>
</dbReference>
<organism evidence="10 11">
    <name type="scientific">Actinoalloteichus hymeniacidonis</name>
    <dbReference type="NCBI Taxonomy" id="340345"/>
    <lineage>
        <taxon>Bacteria</taxon>
        <taxon>Bacillati</taxon>
        <taxon>Actinomycetota</taxon>
        <taxon>Actinomycetes</taxon>
        <taxon>Pseudonocardiales</taxon>
        <taxon>Pseudonocardiaceae</taxon>
        <taxon>Actinoalloteichus</taxon>
    </lineage>
</organism>
<dbReference type="KEGG" id="ahm:TL08_09950"/>
<feature type="transmembrane region" description="Helical" evidence="8">
    <location>
        <begin position="51"/>
        <end position="74"/>
    </location>
</feature>
<sequence length="329" mass="34872">MLSSLRSPDPAAEAHDVVPMAAGEPEIDGVPAVSATWYQNLVEFANGTPGWVHLFAEVGTEALPILLVVLMAVNWWRSRRLGAAVTAQAFLAPTATAIAYFISDIAKSIIQQPRPCQAMDLVSIAPCSPMGDWSFPSNHTTFAMAAAVGLAIAWRRTMPWVLTGAVLTGFSRVFVGAHYPHDVVVGLALGAAVAAAIMFGTRRPTTTLVTWASGVPALRWAVATGRQPDATEPATVRLPATPAAPTTSPGDGDPGGAPDANSLPTQRIPAAHGRGHRDPARSGMPQEPTERIQVRPPSNRPLSREDGRPAARPGTPADRERTTRLRHPR</sequence>
<dbReference type="GO" id="GO:0016787">
    <property type="term" value="F:hydrolase activity"/>
    <property type="evidence" value="ECO:0007669"/>
    <property type="project" value="UniProtKB-KW"/>
</dbReference>
<keyword evidence="3 8" id="KW-0812">Transmembrane</keyword>
<keyword evidence="5 8" id="KW-1133">Transmembrane helix</keyword>
<evidence type="ECO:0000313" key="10">
    <source>
        <dbReference type="EMBL" id="AOS62805.1"/>
    </source>
</evidence>
<keyword evidence="6 8" id="KW-0472">Membrane</keyword>
<dbReference type="InterPro" id="IPR036938">
    <property type="entry name" value="PAP2/HPO_sf"/>
</dbReference>
<feature type="transmembrane region" description="Helical" evidence="8">
    <location>
        <begin position="160"/>
        <end position="177"/>
    </location>
</feature>
<keyword evidence="4" id="KW-0378">Hydrolase</keyword>
<evidence type="ECO:0000259" key="9">
    <source>
        <dbReference type="SMART" id="SM00014"/>
    </source>
</evidence>
<dbReference type="Pfam" id="PF01569">
    <property type="entry name" value="PAP2"/>
    <property type="match status" value="1"/>
</dbReference>
<dbReference type="Proteomes" id="UP000095210">
    <property type="component" value="Chromosome"/>
</dbReference>
<comment type="subcellular location">
    <subcellularLocation>
        <location evidence="1">Cell membrane</location>
        <topology evidence="1">Multi-pass membrane protein</topology>
    </subcellularLocation>
</comment>
<gene>
    <name evidence="10" type="ORF">TL08_09950</name>
</gene>
<feature type="region of interest" description="Disordered" evidence="7">
    <location>
        <begin position="226"/>
        <end position="329"/>
    </location>
</feature>
<feature type="compositionally biased region" description="Low complexity" evidence="7">
    <location>
        <begin position="233"/>
        <end position="260"/>
    </location>
</feature>
<evidence type="ECO:0000256" key="6">
    <source>
        <dbReference type="ARBA" id="ARBA00023136"/>
    </source>
</evidence>
<dbReference type="EMBL" id="CP014859">
    <property type="protein sequence ID" value="AOS62805.1"/>
    <property type="molecule type" value="Genomic_DNA"/>
</dbReference>
<feature type="domain" description="Phosphatidic acid phosphatase type 2/haloperoxidase" evidence="9">
    <location>
        <begin position="88"/>
        <end position="198"/>
    </location>
</feature>
<evidence type="ECO:0000256" key="5">
    <source>
        <dbReference type="ARBA" id="ARBA00022989"/>
    </source>
</evidence>
<dbReference type="SMART" id="SM00014">
    <property type="entry name" value="acidPPc"/>
    <property type="match status" value="1"/>
</dbReference>
<dbReference type="GO" id="GO:0005886">
    <property type="term" value="C:plasma membrane"/>
    <property type="evidence" value="ECO:0007669"/>
    <property type="project" value="UniProtKB-SubCell"/>
</dbReference>
<evidence type="ECO:0000256" key="2">
    <source>
        <dbReference type="ARBA" id="ARBA00022475"/>
    </source>
</evidence>
<evidence type="ECO:0000256" key="3">
    <source>
        <dbReference type="ARBA" id="ARBA00022692"/>
    </source>
</evidence>
<evidence type="ECO:0000256" key="4">
    <source>
        <dbReference type="ARBA" id="ARBA00022801"/>
    </source>
</evidence>
<evidence type="ECO:0000256" key="8">
    <source>
        <dbReference type="SAM" id="Phobius"/>
    </source>
</evidence>
<proteinExistence type="predicted"/>